<dbReference type="InterPro" id="IPR054502">
    <property type="entry name" value="bHLH-TF_ACT-like_plant"/>
</dbReference>
<dbReference type="InterPro" id="IPR052610">
    <property type="entry name" value="bHLH_transcription_regulator"/>
</dbReference>
<evidence type="ECO:0000256" key="5">
    <source>
        <dbReference type="ARBA" id="ARBA00023242"/>
    </source>
</evidence>
<dbReference type="CDD" id="cd11452">
    <property type="entry name" value="bHLH_AtNAI1_like"/>
    <property type="match status" value="1"/>
</dbReference>
<dbReference type="EMBL" id="LSRQ01002024">
    <property type="protein sequence ID" value="OAY75707.1"/>
    <property type="molecule type" value="Genomic_DNA"/>
</dbReference>
<proteinExistence type="inferred from homology"/>
<evidence type="ECO:0000313" key="9">
    <source>
        <dbReference type="EMBL" id="OAY75707.1"/>
    </source>
</evidence>
<dbReference type="InterPro" id="IPR036638">
    <property type="entry name" value="HLH_DNA-bd_sf"/>
</dbReference>
<name>A0A199VF13_ANACO</name>
<keyword evidence="5" id="KW-0539">Nucleus</keyword>
<evidence type="ECO:0000256" key="4">
    <source>
        <dbReference type="ARBA" id="ARBA00023163"/>
    </source>
</evidence>
<dbReference type="SUPFAM" id="SSF47459">
    <property type="entry name" value="HLH, helix-loop-helix DNA-binding domain"/>
    <property type="match status" value="1"/>
</dbReference>
<sequence length="341" mass="37819">MDEGSFFQQWEEAAAAAAADSLHHFTEEQLSIMGFGQQDQQQQLAQVICTDKPRKVAPKSCSWDSCITTTTTTTDQSSSPSFLSFSNSDVEQPSCHLHDHHHQQLKKEEVEISFPHHQQGGVKRKFEALVGEGLRKVNTTTTAATTRPVSQNQEHIIAERKRREKLSQRFIALSAIIPGLKKMDKASVLGDAVKYLKQLQEKVKTLEEQSRKRTVETAVLVKKSQLSPDDESSSCDGESSAVDGSSCGPEIEAKMSEKSVLVKIHCENRKGVLVRALSEIESHRLAIVSTSVVPFAGSSIDITVMAQARYKLIIIIIVEEGFSMTVKDLVKNLNSCFKQFM</sequence>
<reference evidence="9 10" key="1">
    <citation type="journal article" date="2016" name="DNA Res.">
        <title>The draft genome of MD-2 pineapple using hybrid error correction of long reads.</title>
        <authorList>
            <person name="Redwan R.M."/>
            <person name="Saidin A."/>
            <person name="Kumar S.V."/>
        </authorList>
    </citation>
    <scope>NUCLEOTIDE SEQUENCE [LARGE SCALE GENOMIC DNA]</scope>
    <source>
        <strain evidence="10">cv. MD2</strain>
        <tissue evidence="9">Leaf</tissue>
    </source>
</reference>
<keyword evidence="6" id="KW-0175">Coiled coil</keyword>
<comment type="subcellular location">
    <subcellularLocation>
        <location evidence="1">Nucleus</location>
    </subcellularLocation>
</comment>
<dbReference type="Pfam" id="PF22754">
    <property type="entry name" value="bHLH-TF_ACT-like_plant"/>
    <property type="match status" value="1"/>
</dbReference>
<organism evidence="9 10">
    <name type="scientific">Ananas comosus</name>
    <name type="common">Pineapple</name>
    <name type="synonym">Ananas ananas</name>
    <dbReference type="NCBI Taxonomy" id="4615"/>
    <lineage>
        <taxon>Eukaryota</taxon>
        <taxon>Viridiplantae</taxon>
        <taxon>Streptophyta</taxon>
        <taxon>Embryophyta</taxon>
        <taxon>Tracheophyta</taxon>
        <taxon>Spermatophyta</taxon>
        <taxon>Magnoliopsida</taxon>
        <taxon>Liliopsida</taxon>
        <taxon>Poales</taxon>
        <taxon>Bromeliaceae</taxon>
        <taxon>Bromelioideae</taxon>
        <taxon>Ananas</taxon>
    </lineage>
</organism>
<dbReference type="Proteomes" id="UP000092600">
    <property type="component" value="Unassembled WGS sequence"/>
</dbReference>
<evidence type="ECO:0000256" key="1">
    <source>
        <dbReference type="ARBA" id="ARBA00004123"/>
    </source>
</evidence>
<dbReference type="PANTHER" id="PTHR45959">
    <property type="entry name" value="BHLH TRANSCRIPTION FACTOR"/>
    <property type="match status" value="1"/>
</dbReference>
<comment type="caution">
    <text evidence="9">The sequence shown here is derived from an EMBL/GenBank/DDBJ whole genome shotgun (WGS) entry which is preliminary data.</text>
</comment>
<keyword evidence="3" id="KW-0805">Transcription regulation</keyword>
<evidence type="ECO:0000313" key="10">
    <source>
        <dbReference type="Proteomes" id="UP000092600"/>
    </source>
</evidence>
<keyword evidence="4" id="KW-0804">Transcription</keyword>
<dbReference type="Pfam" id="PF00010">
    <property type="entry name" value="HLH"/>
    <property type="match status" value="1"/>
</dbReference>
<accession>A0A199VF13</accession>
<comment type="similarity">
    <text evidence="2">Belongs to the bHLH protein family.</text>
</comment>
<protein>
    <submittedName>
        <fullName evidence="9">Transcription factor bHLH25</fullName>
    </submittedName>
</protein>
<evidence type="ECO:0000256" key="7">
    <source>
        <dbReference type="SAM" id="MobiDB-lite"/>
    </source>
</evidence>
<dbReference type="PANTHER" id="PTHR45959:SF2">
    <property type="entry name" value="BHLH TRANSCRIPTION FACTOR"/>
    <property type="match status" value="1"/>
</dbReference>
<gene>
    <name evidence="9" type="ORF">ACMD2_26587</name>
</gene>
<dbReference type="AlphaFoldDB" id="A0A199VF13"/>
<evidence type="ECO:0000256" key="6">
    <source>
        <dbReference type="SAM" id="Coils"/>
    </source>
</evidence>
<dbReference type="GO" id="GO:0046983">
    <property type="term" value="F:protein dimerization activity"/>
    <property type="evidence" value="ECO:0007669"/>
    <property type="project" value="InterPro"/>
</dbReference>
<feature type="region of interest" description="Disordered" evidence="7">
    <location>
        <begin position="224"/>
        <end position="248"/>
    </location>
</feature>
<feature type="coiled-coil region" evidence="6">
    <location>
        <begin position="189"/>
        <end position="216"/>
    </location>
</feature>
<dbReference type="InterPro" id="IPR011598">
    <property type="entry name" value="bHLH_dom"/>
</dbReference>
<feature type="domain" description="BHLH" evidence="8">
    <location>
        <begin position="150"/>
        <end position="199"/>
    </location>
</feature>
<dbReference type="STRING" id="4615.A0A199VF13"/>
<evidence type="ECO:0000259" key="8">
    <source>
        <dbReference type="PROSITE" id="PS50888"/>
    </source>
</evidence>
<dbReference type="PROSITE" id="PS50888">
    <property type="entry name" value="BHLH"/>
    <property type="match status" value="1"/>
</dbReference>
<dbReference type="SMART" id="SM00353">
    <property type="entry name" value="HLH"/>
    <property type="match status" value="1"/>
</dbReference>
<evidence type="ECO:0000256" key="3">
    <source>
        <dbReference type="ARBA" id="ARBA00023015"/>
    </source>
</evidence>
<dbReference type="Gene3D" id="4.10.280.10">
    <property type="entry name" value="Helix-loop-helix DNA-binding domain"/>
    <property type="match status" value="1"/>
</dbReference>
<evidence type="ECO:0000256" key="2">
    <source>
        <dbReference type="ARBA" id="ARBA00005510"/>
    </source>
</evidence>